<protein>
    <submittedName>
        <fullName evidence="1">Glycosyltransferase involved in cell wall biosynthesis</fullName>
    </submittedName>
</protein>
<dbReference type="Pfam" id="PF13692">
    <property type="entry name" value="Glyco_trans_1_4"/>
    <property type="match status" value="1"/>
</dbReference>
<evidence type="ECO:0000313" key="1">
    <source>
        <dbReference type="EMBL" id="PXV64123.1"/>
    </source>
</evidence>
<dbReference type="PANTHER" id="PTHR12526:SF637">
    <property type="entry name" value="GLYCOSYLTRANSFERASE EPSF-RELATED"/>
    <property type="match status" value="1"/>
</dbReference>
<dbReference type="EMBL" id="QICL01000011">
    <property type="protein sequence ID" value="PXV64123.1"/>
    <property type="molecule type" value="Genomic_DNA"/>
</dbReference>
<dbReference type="RefSeq" id="WP_110310682.1">
    <property type="nucleotide sequence ID" value="NZ_QICL01000011.1"/>
</dbReference>
<sequence>MKVTHISVATTGGAGIAAYRLHCALLKYTDVDSNFVQQYNLAKENLGAKVYTVPPVSSFVHKIKCHFEITPEHLNWKNTQRYPGDYEIITYPRTSYRIENLDIFKDTDIVHLHWVADFINYPSFFKKIKKPILWTLHDMNPFMGLFHYEGDRIRNEATLGKLDHKIFEQKIRYIDRNKDINIVCPSDWLKNKSQASLILGRYPHYTSIPHGIDLSKYPDLDRLMVKEKLGLNNGLKTILFVAHDITVYRKGIGLLIDAINQLDTSKFNLVSVGGGKIQLNSKINYIHFPKIHDISVLNTIYSAADLTVIPSREDVITNVMPESFANGTPVLSFSNGGMVEHIKTGENGILVEEISVKSLIDNLKDFLDNNYSFNNEDIRKYALDHFSEKLHAEKYKQLYEDILNKRK</sequence>
<reference evidence="1 2" key="1">
    <citation type="submission" date="2018-03" db="EMBL/GenBank/DDBJ databases">
        <title>Genomic Encyclopedia of Archaeal and Bacterial Type Strains, Phase II (KMG-II): from individual species to whole genera.</title>
        <authorList>
            <person name="Goeker M."/>
        </authorList>
    </citation>
    <scope>NUCLEOTIDE SEQUENCE [LARGE SCALE GENOMIC DNA]</scope>
    <source>
        <strain evidence="1 2">DSM 100214</strain>
    </source>
</reference>
<dbReference type="SUPFAM" id="SSF53756">
    <property type="entry name" value="UDP-Glycosyltransferase/glycogen phosphorylase"/>
    <property type="match status" value="1"/>
</dbReference>
<organism evidence="1 2">
    <name type="scientific">Dysgonomonas alginatilytica</name>
    <dbReference type="NCBI Taxonomy" id="1605892"/>
    <lineage>
        <taxon>Bacteria</taxon>
        <taxon>Pseudomonadati</taxon>
        <taxon>Bacteroidota</taxon>
        <taxon>Bacteroidia</taxon>
        <taxon>Bacteroidales</taxon>
        <taxon>Dysgonomonadaceae</taxon>
        <taxon>Dysgonomonas</taxon>
    </lineage>
</organism>
<dbReference type="OrthoDB" id="9768685at2"/>
<evidence type="ECO:0000313" key="2">
    <source>
        <dbReference type="Proteomes" id="UP000247973"/>
    </source>
</evidence>
<proteinExistence type="predicted"/>
<dbReference type="Gene3D" id="3.40.50.2000">
    <property type="entry name" value="Glycogen Phosphorylase B"/>
    <property type="match status" value="2"/>
</dbReference>
<accession>A0A2V3PRD9</accession>
<keyword evidence="2" id="KW-1185">Reference proteome</keyword>
<gene>
    <name evidence="1" type="ORF">CLV62_11181</name>
</gene>
<dbReference type="PANTHER" id="PTHR12526">
    <property type="entry name" value="GLYCOSYLTRANSFERASE"/>
    <property type="match status" value="1"/>
</dbReference>
<name>A0A2V3PRD9_9BACT</name>
<keyword evidence="1" id="KW-0808">Transferase</keyword>
<dbReference type="GO" id="GO:0016740">
    <property type="term" value="F:transferase activity"/>
    <property type="evidence" value="ECO:0007669"/>
    <property type="project" value="UniProtKB-KW"/>
</dbReference>
<dbReference type="Proteomes" id="UP000247973">
    <property type="component" value="Unassembled WGS sequence"/>
</dbReference>
<comment type="caution">
    <text evidence="1">The sequence shown here is derived from an EMBL/GenBank/DDBJ whole genome shotgun (WGS) entry which is preliminary data.</text>
</comment>
<dbReference type="AlphaFoldDB" id="A0A2V3PRD9"/>